<evidence type="ECO:0000313" key="2">
    <source>
        <dbReference type="EMBL" id="AGS52317.1"/>
    </source>
</evidence>
<dbReference type="AlphaFoldDB" id="A0A806KCI2"/>
<evidence type="ECO:0008006" key="3">
    <source>
        <dbReference type="Google" id="ProtNLM"/>
    </source>
</evidence>
<keyword evidence="1" id="KW-0472">Membrane</keyword>
<proteinExistence type="predicted"/>
<name>A0A806KCI2_9BACT</name>
<sequence>MDSIGGYDAVPPSPTEDASLISLIRSRGEYRIRAIAFPDAAVETGAEKTWRAFISQSLRWNNGGLFSPELTTRFNYNLVMLMMTTGILAIPLLPFFPCLWPLPAGVFIVMIENTIATFGLFRKKLPKGGFLNLGYLLSLLFTPVYFTLMTLMGYCGIKIKWKGKEITH</sequence>
<feature type="transmembrane region" description="Helical" evidence="1">
    <location>
        <begin position="76"/>
        <end position="96"/>
    </location>
</feature>
<dbReference type="EMBL" id="JQ844189">
    <property type="protein sequence ID" value="AGS52317.1"/>
    <property type="molecule type" value="Genomic_DNA"/>
</dbReference>
<evidence type="ECO:0000256" key="1">
    <source>
        <dbReference type="SAM" id="Phobius"/>
    </source>
</evidence>
<keyword evidence="1" id="KW-1133">Transmembrane helix</keyword>
<keyword evidence="1" id="KW-0812">Transmembrane</keyword>
<organism evidence="2">
    <name type="scientific">uncultured bacterium contig00063</name>
    <dbReference type="NCBI Taxonomy" id="1181546"/>
    <lineage>
        <taxon>Bacteria</taxon>
        <taxon>environmental samples</taxon>
    </lineage>
</organism>
<accession>A0A806KCI2</accession>
<feature type="transmembrane region" description="Helical" evidence="1">
    <location>
        <begin position="133"/>
        <end position="154"/>
    </location>
</feature>
<feature type="transmembrane region" description="Helical" evidence="1">
    <location>
        <begin position="102"/>
        <end position="121"/>
    </location>
</feature>
<reference evidence="2" key="1">
    <citation type="submission" date="2012-03" db="EMBL/GenBank/DDBJ databases">
        <title>Functional metagenomics reveals considerable lignocellulase gene clusters in the gut microbiome of a wood-feeding higher termite.</title>
        <authorList>
            <person name="Liu N."/>
        </authorList>
    </citation>
    <scope>NUCLEOTIDE SEQUENCE</scope>
</reference>
<protein>
    <recommendedName>
        <fullName evidence="3">Glycosyltransferase 2-like domain-containing protein</fullName>
    </recommendedName>
</protein>